<keyword evidence="2 3" id="KW-0040">ANK repeat</keyword>
<feature type="repeat" description="ANK" evidence="3">
    <location>
        <begin position="117"/>
        <end position="149"/>
    </location>
</feature>
<accession>R7USD0</accession>
<dbReference type="EnsemblMetazoa" id="CapteT200089">
    <property type="protein sequence ID" value="CapteP200089"/>
    <property type="gene ID" value="CapteG200089"/>
</dbReference>
<dbReference type="EMBL" id="AMQN01006510">
    <property type="status" value="NOT_ANNOTATED_CDS"/>
    <property type="molecule type" value="Genomic_DNA"/>
</dbReference>
<dbReference type="InterPro" id="IPR002110">
    <property type="entry name" value="Ankyrin_rpt"/>
</dbReference>
<dbReference type="Gene3D" id="1.25.40.20">
    <property type="entry name" value="Ankyrin repeat-containing domain"/>
    <property type="match status" value="2"/>
</dbReference>
<keyword evidence="1" id="KW-0677">Repeat</keyword>
<reference evidence="4 6" key="2">
    <citation type="journal article" date="2013" name="Nature">
        <title>Insights into bilaterian evolution from three spiralian genomes.</title>
        <authorList>
            <person name="Simakov O."/>
            <person name="Marletaz F."/>
            <person name="Cho S.J."/>
            <person name="Edsinger-Gonzales E."/>
            <person name="Havlak P."/>
            <person name="Hellsten U."/>
            <person name="Kuo D.H."/>
            <person name="Larsson T."/>
            <person name="Lv J."/>
            <person name="Arendt D."/>
            <person name="Savage R."/>
            <person name="Osoegawa K."/>
            <person name="de Jong P."/>
            <person name="Grimwood J."/>
            <person name="Chapman J.A."/>
            <person name="Shapiro H."/>
            <person name="Aerts A."/>
            <person name="Otillar R.P."/>
            <person name="Terry A.Y."/>
            <person name="Boore J.L."/>
            <person name="Grigoriev I.V."/>
            <person name="Lindberg D.R."/>
            <person name="Seaver E.C."/>
            <person name="Weisblat D.A."/>
            <person name="Putnam N.H."/>
            <person name="Rokhsar D.S."/>
        </authorList>
    </citation>
    <scope>NUCLEOTIDE SEQUENCE</scope>
    <source>
        <strain evidence="4 6">I ESC-2004</strain>
    </source>
</reference>
<dbReference type="PROSITE" id="PS50088">
    <property type="entry name" value="ANK_REPEAT"/>
    <property type="match status" value="2"/>
</dbReference>
<dbReference type="PANTHER" id="PTHR24161">
    <property type="entry name" value="ANK_REP_REGION DOMAIN-CONTAINING PROTEIN-RELATED"/>
    <property type="match status" value="1"/>
</dbReference>
<dbReference type="STRING" id="283909.R7USD0"/>
<gene>
    <name evidence="4" type="ORF">CAPTEDRAFT_200089</name>
</gene>
<proteinExistence type="predicted"/>
<evidence type="ECO:0000313" key="6">
    <source>
        <dbReference type="Proteomes" id="UP000014760"/>
    </source>
</evidence>
<organism evidence="4">
    <name type="scientific">Capitella teleta</name>
    <name type="common">Polychaete worm</name>
    <dbReference type="NCBI Taxonomy" id="283909"/>
    <lineage>
        <taxon>Eukaryota</taxon>
        <taxon>Metazoa</taxon>
        <taxon>Spiralia</taxon>
        <taxon>Lophotrochozoa</taxon>
        <taxon>Annelida</taxon>
        <taxon>Polychaeta</taxon>
        <taxon>Sedentaria</taxon>
        <taxon>Scolecida</taxon>
        <taxon>Capitellidae</taxon>
        <taxon>Capitella</taxon>
    </lineage>
</organism>
<dbReference type="SUPFAM" id="SSF48403">
    <property type="entry name" value="Ankyrin repeat"/>
    <property type="match status" value="1"/>
</dbReference>
<dbReference type="EMBL" id="KB298546">
    <property type="protein sequence ID" value="ELU09085.1"/>
    <property type="molecule type" value="Genomic_DNA"/>
</dbReference>
<dbReference type="SMART" id="SM00248">
    <property type="entry name" value="ANK"/>
    <property type="match status" value="4"/>
</dbReference>
<dbReference type="InterPro" id="IPR036770">
    <property type="entry name" value="Ankyrin_rpt-contain_sf"/>
</dbReference>
<dbReference type="PANTHER" id="PTHR24161:SF85">
    <property type="entry name" value="PALMITOYLTRANSFERASE HIP14"/>
    <property type="match status" value="1"/>
</dbReference>
<evidence type="ECO:0000313" key="4">
    <source>
        <dbReference type="EMBL" id="ELU09085.1"/>
    </source>
</evidence>
<protein>
    <submittedName>
        <fullName evidence="4 5">Uncharacterized protein</fullName>
    </submittedName>
</protein>
<dbReference type="HOGENOM" id="CLU_781305_0_0_1"/>
<name>R7USD0_CAPTE</name>
<reference evidence="6" key="1">
    <citation type="submission" date="2012-12" db="EMBL/GenBank/DDBJ databases">
        <authorList>
            <person name="Hellsten U."/>
            <person name="Grimwood J."/>
            <person name="Chapman J.A."/>
            <person name="Shapiro H."/>
            <person name="Aerts A."/>
            <person name="Otillar R.P."/>
            <person name="Terry A.Y."/>
            <person name="Boore J.L."/>
            <person name="Simakov O."/>
            <person name="Marletaz F."/>
            <person name="Cho S.-J."/>
            <person name="Edsinger-Gonzales E."/>
            <person name="Havlak P."/>
            <person name="Kuo D.-H."/>
            <person name="Larsson T."/>
            <person name="Lv J."/>
            <person name="Arendt D."/>
            <person name="Savage R."/>
            <person name="Osoegawa K."/>
            <person name="de Jong P."/>
            <person name="Lindberg D.R."/>
            <person name="Seaver E.C."/>
            <person name="Weisblat D.A."/>
            <person name="Putnam N.H."/>
            <person name="Grigoriev I.V."/>
            <person name="Rokhsar D.S."/>
        </authorList>
    </citation>
    <scope>NUCLEOTIDE SEQUENCE</scope>
    <source>
        <strain evidence="6">I ESC-2004</strain>
    </source>
</reference>
<evidence type="ECO:0000256" key="2">
    <source>
        <dbReference type="ARBA" id="ARBA00023043"/>
    </source>
</evidence>
<dbReference type="Proteomes" id="UP000014760">
    <property type="component" value="Unassembled WGS sequence"/>
</dbReference>
<evidence type="ECO:0000256" key="3">
    <source>
        <dbReference type="PROSITE-ProRule" id="PRU00023"/>
    </source>
</evidence>
<evidence type="ECO:0000313" key="5">
    <source>
        <dbReference type="EnsemblMetazoa" id="CapteP200089"/>
    </source>
</evidence>
<dbReference type="OrthoDB" id="674805at2759"/>
<dbReference type="Pfam" id="PF12796">
    <property type="entry name" value="Ank_2"/>
    <property type="match status" value="1"/>
</dbReference>
<sequence>MGQKSSRSQLYYSNAVKLLDNAIIADDDEALNSFLAEGVFTPSDLDEYDLLHHAAMLGHVACMSEILARGASVHATDCQYGMTPLHCAAMAEDNSAICVFQLLRNGANPDHMGEERCGKTAFHVAIEHNSLGAIRALIQGGFQVNTVSECEKGISPILLAAQQDTHLPFKAILEAGADLRKCWMWKSAFMAPLDLITHRMFSSKDNSSCCRSIFKLLLQGDGNLYMTLCMMPQGQQTKVGAVRTLSALRTVVQRLDTHYRKQAQEFLVFLIMNGYRPRGGSAAFLEEYDIVIYGFMKRYVKNVQPLKLLCVRVIRKNLQKNVLYGIEGLAKIKHMAPVLDLIRMSDLTSLNLKNC</sequence>
<dbReference type="PROSITE" id="PS50297">
    <property type="entry name" value="ANK_REP_REGION"/>
    <property type="match status" value="1"/>
</dbReference>
<feature type="repeat" description="ANK" evidence="3">
    <location>
        <begin position="80"/>
        <end position="114"/>
    </location>
</feature>
<keyword evidence="6" id="KW-1185">Reference proteome</keyword>
<evidence type="ECO:0000256" key="1">
    <source>
        <dbReference type="ARBA" id="ARBA00022737"/>
    </source>
</evidence>
<dbReference type="AlphaFoldDB" id="R7USD0"/>
<reference evidence="5" key="3">
    <citation type="submission" date="2015-06" db="UniProtKB">
        <authorList>
            <consortium name="EnsemblMetazoa"/>
        </authorList>
    </citation>
    <scope>IDENTIFICATION</scope>
</reference>